<reference evidence="15" key="1">
    <citation type="submission" date="2020-11" db="EMBL/GenBank/DDBJ databases">
        <authorList>
            <person name="Tran Van P."/>
        </authorList>
    </citation>
    <scope>NUCLEOTIDE SEQUENCE</scope>
</reference>
<dbReference type="PANTHER" id="PTHR11690:SF247">
    <property type="entry name" value="PICKPOCKET 23, ISOFORM C"/>
    <property type="match status" value="1"/>
</dbReference>
<accession>A0A7R9B885</accession>
<sequence length="597" mass="66153">MWLIVWLTSLSCGHCNEPMFCYMCLFRYQVICMVIAGSCGSSFGSSACPVAIDHVAHRLAHQLVLWPLTMWLIVWLTSLSCGVTIVMSQWFSFRSNPTLVSVEITRGSFDFPSISVSYELFIDMNIVKDVISKYGENLSWLPERMHKGLPQVYYNIANRGAARKPNVIKDYPEYFKYDMDYAGIMNKVAGHYLVESTLKREILTCDAILADCSYEGEPFDCCSVFEKVYGHYGPLFTFNSLISHSTNITGKLKFDLKTNSYKSPPALKYQINPNKMELGLKFRLKQQAFVSVTHPMAVWERTKARNLFTKYNYELYVNDVVEVQSSEEIPNIPVERRDCVFQGELPLLYHGLYHPTVCVEEMERAKEMEICGCTVYNYPPDGNGLLKGSHIATTAVWPALLQLASNTLGTRLAPPDSSSQLASNTLGTRLASPDSSSQLASNTLGTRVALSDSSSQLASNTLGTRVAPPDSSSQLASNTLGTRVALSDSSSQLASNTLGTRVALSDSSSQLASNTLGTRLAPPDSSSHNSTSGHVKIAFMKLPTFHFKRNILFTWMDLLVSFGGTLSLFLGASVISLVEVLYILSQPLIYKATNTKH</sequence>
<evidence type="ECO:0000256" key="9">
    <source>
        <dbReference type="ARBA" id="ARBA00023136"/>
    </source>
</evidence>
<evidence type="ECO:0000256" key="3">
    <source>
        <dbReference type="ARBA" id="ARBA00022448"/>
    </source>
</evidence>
<evidence type="ECO:0000256" key="14">
    <source>
        <dbReference type="SAM" id="SignalP"/>
    </source>
</evidence>
<evidence type="ECO:0000313" key="15">
    <source>
        <dbReference type="EMBL" id="CAD7267869.1"/>
    </source>
</evidence>
<evidence type="ECO:0000256" key="13">
    <source>
        <dbReference type="SAM" id="Phobius"/>
    </source>
</evidence>
<comment type="similarity">
    <text evidence="2 12">Belongs to the amiloride-sensitive sodium channel (TC 1.A.6) family.</text>
</comment>
<dbReference type="InterPro" id="IPR001873">
    <property type="entry name" value="ENaC"/>
</dbReference>
<feature type="chain" id="PRO_5030503975" evidence="14">
    <location>
        <begin position="16"/>
        <end position="597"/>
    </location>
</feature>
<organism evidence="15">
    <name type="scientific">Timema shepardi</name>
    <name type="common">Walking stick</name>
    <dbReference type="NCBI Taxonomy" id="629360"/>
    <lineage>
        <taxon>Eukaryota</taxon>
        <taxon>Metazoa</taxon>
        <taxon>Ecdysozoa</taxon>
        <taxon>Arthropoda</taxon>
        <taxon>Hexapoda</taxon>
        <taxon>Insecta</taxon>
        <taxon>Pterygota</taxon>
        <taxon>Neoptera</taxon>
        <taxon>Polyneoptera</taxon>
        <taxon>Phasmatodea</taxon>
        <taxon>Timematodea</taxon>
        <taxon>Timematoidea</taxon>
        <taxon>Timematidae</taxon>
        <taxon>Timema</taxon>
    </lineage>
</organism>
<evidence type="ECO:0000256" key="4">
    <source>
        <dbReference type="ARBA" id="ARBA00022461"/>
    </source>
</evidence>
<dbReference type="Gene3D" id="1.10.287.770">
    <property type="entry name" value="YojJ-like"/>
    <property type="match status" value="1"/>
</dbReference>
<dbReference type="AlphaFoldDB" id="A0A7R9B885"/>
<keyword evidence="9 13" id="KW-0472">Membrane</keyword>
<protein>
    <submittedName>
        <fullName evidence="15">Uncharacterized protein</fullName>
    </submittedName>
</protein>
<keyword evidence="14" id="KW-0732">Signal</keyword>
<evidence type="ECO:0000256" key="5">
    <source>
        <dbReference type="ARBA" id="ARBA00022692"/>
    </source>
</evidence>
<keyword evidence="6 13" id="KW-1133">Transmembrane helix</keyword>
<keyword evidence="3 12" id="KW-0813">Transport</keyword>
<evidence type="ECO:0000256" key="11">
    <source>
        <dbReference type="ARBA" id="ARBA00023303"/>
    </source>
</evidence>
<gene>
    <name evidence="15" type="ORF">TSIB3V08_LOCUS11873</name>
</gene>
<keyword evidence="7" id="KW-0915">Sodium</keyword>
<feature type="signal peptide" evidence="14">
    <location>
        <begin position="1"/>
        <end position="15"/>
    </location>
</feature>
<dbReference type="EMBL" id="OC010680">
    <property type="protein sequence ID" value="CAD7267869.1"/>
    <property type="molecule type" value="Genomic_DNA"/>
</dbReference>
<comment type="subcellular location">
    <subcellularLocation>
        <location evidence="1">Membrane</location>
        <topology evidence="1">Multi-pass membrane protein</topology>
    </subcellularLocation>
</comment>
<name>A0A7R9B885_TIMSH</name>
<keyword evidence="8 12" id="KW-0406">Ion transport</keyword>
<evidence type="ECO:0000256" key="1">
    <source>
        <dbReference type="ARBA" id="ARBA00004141"/>
    </source>
</evidence>
<evidence type="ECO:0000256" key="10">
    <source>
        <dbReference type="ARBA" id="ARBA00023201"/>
    </source>
</evidence>
<dbReference type="Pfam" id="PF00858">
    <property type="entry name" value="ASC"/>
    <property type="match status" value="2"/>
</dbReference>
<keyword evidence="11 12" id="KW-0407">Ion channel</keyword>
<dbReference type="GO" id="GO:0015280">
    <property type="term" value="F:ligand-gated sodium channel activity"/>
    <property type="evidence" value="ECO:0007669"/>
    <property type="project" value="TreeGrafter"/>
</dbReference>
<feature type="transmembrane region" description="Helical" evidence="13">
    <location>
        <begin position="64"/>
        <end position="91"/>
    </location>
</feature>
<evidence type="ECO:0000256" key="2">
    <source>
        <dbReference type="ARBA" id="ARBA00007193"/>
    </source>
</evidence>
<dbReference type="GO" id="GO:0005886">
    <property type="term" value="C:plasma membrane"/>
    <property type="evidence" value="ECO:0007669"/>
    <property type="project" value="TreeGrafter"/>
</dbReference>
<evidence type="ECO:0000256" key="6">
    <source>
        <dbReference type="ARBA" id="ARBA00022989"/>
    </source>
</evidence>
<keyword evidence="10 12" id="KW-0739">Sodium transport</keyword>
<proteinExistence type="inferred from homology"/>
<feature type="transmembrane region" description="Helical" evidence="13">
    <location>
        <begin position="558"/>
        <end position="584"/>
    </location>
</feature>
<evidence type="ECO:0000256" key="12">
    <source>
        <dbReference type="RuleBase" id="RU000679"/>
    </source>
</evidence>
<keyword evidence="5 12" id="KW-0812">Transmembrane</keyword>
<evidence type="ECO:0000256" key="8">
    <source>
        <dbReference type="ARBA" id="ARBA00023065"/>
    </source>
</evidence>
<keyword evidence="4 12" id="KW-0894">Sodium channel</keyword>
<feature type="transmembrane region" description="Helical" evidence="13">
    <location>
        <begin position="25"/>
        <end position="52"/>
    </location>
</feature>
<evidence type="ECO:0000256" key="7">
    <source>
        <dbReference type="ARBA" id="ARBA00023053"/>
    </source>
</evidence>
<dbReference type="PANTHER" id="PTHR11690">
    <property type="entry name" value="AMILORIDE-SENSITIVE SODIUM CHANNEL-RELATED"/>
    <property type="match status" value="1"/>
</dbReference>